<protein>
    <submittedName>
        <fullName evidence="3">Uncharacterized protein</fullName>
    </submittedName>
</protein>
<feature type="region of interest" description="Disordered" evidence="1">
    <location>
        <begin position="1"/>
        <end position="24"/>
    </location>
</feature>
<feature type="non-terminal residue" evidence="3">
    <location>
        <position position="24"/>
    </location>
</feature>
<accession>A0A099NL01</accession>
<dbReference type="AlphaFoldDB" id="A0A099NL01"/>
<name>A0A099NL01_PICKU</name>
<evidence type="ECO:0000313" key="4">
    <source>
        <dbReference type="Proteomes" id="UP000029867"/>
    </source>
</evidence>
<evidence type="ECO:0000313" key="2">
    <source>
        <dbReference type="EMBL" id="KGK32581.1"/>
    </source>
</evidence>
<dbReference type="HOGENOM" id="CLU_3422556_0_0_1"/>
<dbReference type="EMBL" id="JQFK01002036">
    <property type="protein sequence ID" value="KGK32626.1"/>
    <property type="molecule type" value="Genomic_DNA"/>
</dbReference>
<dbReference type="Proteomes" id="UP000029867">
    <property type="component" value="Unassembled WGS sequence"/>
</dbReference>
<gene>
    <name evidence="3" type="ORF">JL09_g6767</name>
    <name evidence="2" type="ORF">JL09_g6812</name>
</gene>
<proteinExistence type="predicted"/>
<reference evidence="4" key="1">
    <citation type="journal article" date="2014" name="Microb. Cell Fact.">
        <title>Exploiting Issatchenkia orientalis SD108 for succinic acid production.</title>
        <authorList>
            <person name="Xiao H."/>
            <person name="Shao Z."/>
            <person name="Jiang Y."/>
            <person name="Dole S."/>
            <person name="Zhao H."/>
        </authorList>
    </citation>
    <scope>NUCLEOTIDE SEQUENCE [LARGE SCALE GENOMIC DNA]</scope>
    <source>
        <strain evidence="4">SD108</strain>
    </source>
</reference>
<evidence type="ECO:0000313" key="3">
    <source>
        <dbReference type="EMBL" id="KGK32626.1"/>
    </source>
</evidence>
<reference evidence="3" key="2">
    <citation type="submission" date="2014-08" db="EMBL/GenBank/DDBJ databases">
        <title>Exploiting Issatchenkia orientalis SD108 for Succinic Acid Production.</title>
        <authorList>
            <person name="Xiao H."/>
            <person name="Shao Z."/>
            <person name="Jiang Y."/>
            <person name="Dole S."/>
            <person name="Zhao H."/>
        </authorList>
    </citation>
    <scope>NUCLEOTIDE SEQUENCE [LARGE SCALE GENOMIC DNA]</scope>
    <source>
        <strain evidence="3">SD108</strain>
    </source>
</reference>
<evidence type="ECO:0000256" key="1">
    <source>
        <dbReference type="SAM" id="MobiDB-lite"/>
    </source>
</evidence>
<sequence>MVHDALSASHRAMVSGHLKETDPE</sequence>
<organism evidence="3 4">
    <name type="scientific">Pichia kudriavzevii</name>
    <name type="common">Yeast</name>
    <name type="synonym">Issatchenkia orientalis</name>
    <dbReference type="NCBI Taxonomy" id="4909"/>
    <lineage>
        <taxon>Eukaryota</taxon>
        <taxon>Fungi</taxon>
        <taxon>Dikarya</taxon>
        <taxon>Ascomycota</taxon>
        <taxon>Saccharomycotina</taxon>
        <taxon>Pichiomycetes</taxon>
        <taxon>Pichiales</taxon>
        <taxon>Pichiaceae</taxon>
        <taxon>Pichia</taxon>
    </lineage>
</organism>
<comment type="caution">
    <text evidence="3">The sequence shown here is derived from an EMBL/GenBank/DDBJ whole genome shotgun (WGS) entry which is preliminary data.</text>
</comment>
<dbReference type="EMBL" id="JQFK01002090">
    <property type="protein sequence ID" value="KGK32581.1"/>
    <property type="molecule type" value="Genomic_DNA"/>
</dbReference>